<evidence type="ECO:0000259" key="9">
    <source>
        <dbReference type="Pfam" id="PF09335"/>
    </source>
</evidence>
<feature type="transmembrane region" description="Helical" evidence="7">
    <location>
        <begin position="51"/>
        <end position="74"/>
    </location>
</feature>
<evidence type="ECO:0000256" key="6">
    <source>
        <dbReference type="ARBA" id="ARBA00023136"/>
    </source>
</evidence>
<dbReference type="PANTHER" id="PTHR30353:SF0">
    <property type="entry name" value="TRANSMEMBRANE PROTEIN"/>
    <property type="match status" value="1"/>
</dbReference>
<reference evidence="11" key="1">
    <citation type="journal article" date="2019" name="Int. J. Syst. Evol. Microbiol.">
        <title>The Global Catalogue of Microorganisms (GCM) 10K type strain sequencing project: providing services to taxonomists for standard genome sequencing and annotation.</title>
        <authorList>
            <consortium name="The Broad Institute Genomics Platform"/>
            <consortium name="The Broad Institute Genome Sequencing Center for Infectious Disease"/>
            <person name="Wu L."/>
            <person name="Ma J."/>
        </authorList>
    </citation>
    <scope>NUCLEOTIDE SEQUENCE [LARGE SCALE GENOMIC DNA]</scope>
    <source>
        <strain evidence="11">JCM 9377</strain>
    </source>
</reference>
<evidence type="ECO:0000256" key="5">
    <source>
        <dbReference type="ARBA" id="ARBA00022989"/>
    </source>
</evidence>
<feature type="transmembrane region" description="Helical" evidence="7">
    <location>
        <begin position="161"/>
        <end position="179"/>
    </location>
</feature>
<evidence type="ECO:0000256" key="8">
    <source>
        <dbReference type="SAM" id="MobiDB-lite"/>
    </source>
</evidence>
<dbReference type="RefSeq" id="WP_344830755.1">
    <property type="nucleotide sequence ID" value="NZ_BAAAUV010000009.1"/>
</dbReference>
<evidence type="ECO:0000313" key="11">
    <source>
        <dbReference type="Proteomes" id="UP001501237"/>
    </source>
</evidence>
<feature type="transmembrane region" description="Helical" evidence="7">
    <location>
        <begin position="134"/>
        <end position="155"/>
    </location>
</feature>
<keyword evidence="5 7" id="KW-1133">Transmembrane helix</keyword>
<feature type="region of interest" description="Disordered" evidence="8">
    <location>
        <begin position="204"/>
        <end position="226"/>
    </location>
</feature>
<comment type="similarity">
    <text evidence="2 7">Belongs to the DedA family.</text>
</comment>
<evidence type="ECO:0000256" key="1">
    <source>
        <dbReference type="ARBA" id="ARBA00004651"/>
    </source>
</evidence>
<feature type="compositionally biased region" description="Basic and acidic residues" evidence="8">
    <location>
        <begin position="212"/>
        <end position="226"/>
    </location>
</feature>
<keyword evidence="11" id="KW-1185">Reference proteome</keyword>
<feature type="transmembrane region" description="Helical" evidence="7">
    <location>
        <begin position="12"/>
        <end position="31"/>
    </location>
</feature>
<dbReference type="Proteomes" id="UP001501237">
    <property type="component" value="Unassembled WGS sequence"/>
</dbReference>
<name>A0ABP6QFF9_9ACTN</name>
<dbReference type="EMBL" id="BAAAUV010000009">
    <property type="protein sequence ID" value="GAA3218205.1"/>
    <property type="molecule type" value="Genomic_DNA"/>
</dbReference>
<evidence type="ECO:0000256" key="2">
    <source>
        <dbReference type="ARBA" id="ARBA00010792"/>
    </source>
</evidence>
<evidence type="ECO:0000256" key="3">
    <source>
        <dbReference type="ARBA" id="ARBA00022475"/>
    </source>
</evidence>
<comment type="caution">
    <text evidence="10">The sequence shown here is derived from an EMBL/GenBank/DDBJ whole genome shotgun (WGS) entry which is preliminary data.</text>
</comment>
<proteinExistence type="inferred from homology"/>
<keyword evidence="4 7" id="KW-0812">Transmembrane</keyword>
<dbReference type="PANTHER" id="PTHR30353">
    <property type="entry name" value="INNER MEMBRANE PROTEIN DEDA-RELATED"/>
    <property type="match status" value="1"/>
</dbReference>
<gene>
    <name evidence="10" type="ORF">GCM10010468_41540</name>
</gene>
<keyword evidence="3 7" id="KW-1003">Cell membrane</keyword>
<feature type="domain" description="VTT" evidence="9">
    <location>
        <begin position="31"/>
        <end position="149"/>
    </location>
</feature>
<dbReference type="Pfam" id="PF09335">
    <property type="entry name" value="VTT_dom"/>
    <property type="match status" value="1"/>
</dbReference>
<evidence type="ECO:0000256" key="7">
    <source>
        <dbReference type="RuleBase" id="RU367016"/>
    </source>
</evidence>
<keyword evidence="6 7" id="KW-0472">Membrane</keyword>
<evidence type="ECO:0000313" key="10">
    <source>
        <dbReference type="EMBL" id="GAA3218205.1"/>
    </source>
</evidence>
<evidence type="ECO:0000256" key="4">
    <source>
        <dbReference type="ARBA" id="ARBA00022692"/>
    </source>
</evidence>
<comment type="subcellular location">
    <subcellularLocation>
        <location evidence="1 7">Cell membrane</location>
        <topology evidence="1 7">Multi-pass membrane protein</topology>
    </subcellularLocation>
</comment>
<dbReference type="InterPro" id="IPR032818">
    <property type="entry name" value="DedA-like"/>
</dbReference>
<sequence>MLEFAHDLMGSPWIYLLVFAVAALDGFFPVVPSESLVITAGVFAASDGGPAPLPLVAAAALGAIAGDHVSYLIGRRAGPRLSGRRGYDRAARAVAERGGTILVVARYVPGGRTATTLVMGATGYPARRFARFDVLAGLSWAVYSVLVGHIGGAAFENDPVRGLLLGLGLALTVTAGVEITRKVRNGTARGDRGRVDEAVDGPGHLVVAGPVRGDDDADQRPARGGA</sequence>
<dbReference type="InterPro" id="IPR032816">
    <property type="entry name" value="VTT_dom"/>
</dbReference>
<organism evidence="10 11">
    <name type="scientific">Actinocorallia longicatena</name>
    <dbReference type="NCBI Taxonomy" id="111803"/>
    <lineage>
        <taxon>Bacteria</taxon>
        <taxon>Bacillati</taxon>
        <taxon>Actinomycetota</taxon>
        <taxon>Actinomycetes</taxon>
        <taxon>Streptosporangiales</taxon>
        <taxon>Thermomonosporaceae</taxon>
        <taxon>Actinocorallia</taxon>
    </lineage>
</organism>
<accession>A0ABP6QFF9</accession>
<protein>
    <submittedName>
        <fullName evidence="10">VTT domain-containing protein</fullName>
    </submittedName>
</protein>